<dbReference type="Pfam" id="PF16679">
    <property type="entry name" value="CDT1_C"/>
    <property type="match status" value="1"/>
</dbReference>
<keyword evidence="6" id="KW-1185">Reference proteome</keyword>
<dbReference type="FunFam" id="1.10.10.1420:FF:000003">
    <property type="entry name" value="CDT1-like protein a chloroplastic"/>
    <property type="match status" value="1"/>
</dbReference>
<dbReference type="CDD" id="cd08674">
    <property type="entry name" value="Cdt1_m"/>
    <property type="match status" value="1"/>
</dbReference>
<dbReference type="EMBL" id="BAABME010001748">
    <property type="protein sequence ID" value="GAA0151253.1"/>
    <property type="molecule type" value="Genomic_DNA"/>
</dbReference>
<dbReference type="PANTHER" id="PTHR28637">
    <property type="entry name" value="DNA REPLICATION FACTOR CDT1"/>
    <property type="match status" value="1"/>
</dbReference>
<reference evidence="5 6" key="1">
    <citation type="submission" date="2024-01" db="EMBL/GenBank/DDBJ databases">
        <title>The complete chloroplast genome sequence of Lithospermum erythrorhizon: insights into the phylogenetic relationship among Boraginaceae species and the maternal lineages of purple gromwells.</title>
        <authorList>
            <person name="Okada T."/>
            <person name="Watanabe K."/>
        </authorList>
    </citation>
    <scope>NUCLEOTIDE SEQUENCE [LARGE SCALE GENOMIC DNA]</scope>
</reference>
<dbReference type="GO" id="GO:0000278">
    <property type="term" value="P:mitotic cell cycle"/>
    <property type="evidence" value="ECO:0007669"/>
    <property type="project" value="TreeGrafter"/>
</dbReference>
<evidence type="ECO:0000256" key="1">
    <source>
        <dbReference type="ARBA" id="ARBA00008356"/>
    </source>
</evidence>
<dbReference type="InterPro" id="IPR036390">
    <property type="entry name" value="WH_DNA-bd_sf"/>
</dbReference>
<feature type="region of interest" description="Disordered" evidence="3">
    <location>
        <begin position="318"/>
        <end position="355"/>
    </location>
</feature>
<evidence type="ECO:0000256" key="3">
    <source>
        <dbReference type="SAM" id="MobiDB-lite"/>
    </source>
</evidence>
<feature type="domain" description="CDT1 Geminin-binding" evidence="4">
    <location>
        <begin position="80"/>
        <end position="212"/>
    </location>
</feature>
<keyword evidence="2" id="KW-0131">Cell cycle</keyword>
<accession>A0AAV3PJ28</accession>
<dbReference type="GO" id="GO:0003677">
    <property type="term" value="F:DNA binding"/>
    <property type="evidence" value="ECO:0007669"/>
    <property type="project" value="InterPro"/>
</dbReference>
<evidence type="ECO:0000313" key="6">
    <source>
        <dbReference type="Proteomes" id="UP001454036"/>
    </source>
</evidence>
<gene>
    <name evidence="5" type="ORF">LIER_10011</name>
</gene>
<dbReference type="GO" id="GO:0000076">
    <property type="term" value="P:DNA replication checkpoint signaling"/>
    <property type="evidence" value="ECO:0007669"/>
    <property type="project" value="TreeGrafter"/>
</dbReference>
<dbReference type="Pfam" id="PF08839">
    <property type="entry name" value="CDT1"/>
    <property type="match status" value="1"/>
</dbReference>
<protein>
    <submittedName>
        <fullName evidence="5">DNA metabolism protein</fullName>
    </submittedName>
</protein>
<dbReference type="SMART" id="SM01075">
    <property type="entry name" value="CDT1"/>
    <property type="match status" value="1"/>
</dbReference>
<dbReference type="PANTHER" id="PTHR28637:SF1">
    <property type="entry name" value="DNA REPLICATION FACTOR CDT1"/>
    <property type="match status" value="1"/>
</dbReference>
<dbReference type="CDD" id="cd08767">
    <property type="entry name" value="Cdt1_c"/>
    <property type="match status" value="1"/>
</dbReference>
<evidence type="ECO:0000259" key="4">
    <source>
        <dbReference type="SMART" id="SM01075"/>
    </source>
</evidence>
<dbReference type="InterPro" id="IPR038090">
    <property type="entry name" value="Cdt1_C_WH_dom_sf"/>
</dbReference>
<dbReference type="AlphaFoldDB" id="A0AAV3PJ28"/>
<dbReference type="GO" id="GO:0071163">
    <property type="term" value="P:DNA replication preinitiation complex assembly"/>
    <property type="evidence" value="ECO:0007669"/>
    <property type="project" value="InterPro"/>
</dbReference>
<dbReference type="GO" id="GO:0030174">
    <property type="term" value="P:regulation of DNA-templated DNA replication initiation"/>
    <property type="evidence" value="ECO:0007669"/>
    <property type="project" value="InterPro"/>
</dbReference>
<dbReference type="InterPro" id="IPR045173">
    <property type="entry name" value="Cdt1"/>
</dbReference>
<dbReference type="Gene3D" id="1.10.10.1420">
    <property type="entry name" value="DNA replication factor Cdt1, C-terminal WH domain"/>
    <property type="match status" value="1"/>
</dbReference>
<dbReference type="Proteomes" id="UP001454036">
    <property type="component" value="Unassembled WGS sequence"/>
</dbReference>
<comment type="similarity">
    <text evidence="1">Belongs to the Cdt1 family.</text>
</comment>
<dbReference type="InterPro" id="IPR032054">
    <property type="entry name" value="Cdt1_C"/>
</dbReference>
<evidence type="ECO:0000313" key="5">
    <source>
        <dbReference type="EMBL" id="GAA0151253.1"/>
    </source>
</evidence>
<dbReference type="GO" id="GO:0005634">
    <property type="term" value="C:nucleus"/>
    <property type="evidence" value="ECO:0007669"/>
    <property type="project" value="TreeGrafter"/>
</dbReference>
<dbReference type="GO" id="GO:0070182">
    <property type="term" value="F:DNA polymerase binding"/>
    <property type="evidence" value="ECO:0007669"/>
    <property type="project" value="TreeGrafter"/>
</dbReference>
<organism evidence="5 6">
    <name type="scientific">Lithospermum erythrorhizon</name>
    <name type="common">Purple gromwell</name>
    <name type="synonym">Lithospermum officinale var. erythrorhizon</name>
    <dbReference type="NCBI Taxonomy" id="34254"/>
    <lineage>
        <taxon>Eukaryota</taxon>
        <taxon>Viridiplantae</taxon>
        <taxon>Streptophyta</taxon>
        <taxon>Embryophyta</taxon>
        <taxon>Tracheophyta</taxon>
        <taxon>Spermatophyta</taxon>
        <taxon>Magnoliopsida</taxon>
        <taxon>eudicotyledons</taxon>
        <taxon>Gunneridae</taxon>
        <taxon>Pentapetalae</taxon>
        <taxon>asterids</taxon>
        <taxon>lamiids</taxon>
        <taxon>Boraginales</taxon>
        <taxon>Boraginaceae</taxon>
        <taxon>Boraginoideae</taxon>
        <taxon>Lithospermeae</taxon>
        <taxon>Lithospermum</taxon>
    </lineage>
</organism>
<evidence type="ECO:0000256" key="2">
    <source>
        <dbReference type="ARBA" id="ARBA00023306"/>
    </source>
</evidence>
<name>A0AAV3PJ28_LITER</name>
<sequence length="502" mass="56500">MEPTNSSVFDSLKSEKISSKLTWLESEPNNPPVRARARTRRAIKELRQAAQSLQKPDPVTSSSSNKIPLCKQKSKSYVKLPEEYEILDNFFNGLDSAIRLLQLKRASTTFGNIVPKVECLTDRRFTYKHLAQLKFIFPDAIVMRKVLVRDERTSCMKPDLHITLNVNSVVEKGKAKSADGNGMLRKGFRSRLVDFFNIHPEGDEVPTASLPKPFDEPTQMLPKTQQEVTEGRLSATNAMPQATRTVMPTINLASSISETRPSSAISPLKVSTFSSSTPVFETPTKDVKLANSKDCFSPAASTLRTPAHLVSTPAKLMSATPSIQPPKRCYMTPDEESLQSPEKLARRPPRSRSLKFDTNVDEDVNNETSKIDDGILDVLPQDLLESIRDKERKVLIENDPAISQAKWRQKMIAKLPKFFDMVYFLFQSIKRSVITKEELVHKILSNNLDIIDKSEIEEHLALLKEIVPEWIYEKSASSGDLLFCINKIQSPQSIRSRIGEAT</sequence>
<comment type="caution">
    <text evidence="5">The sequence shown here is derived from an EMBL/GenBank/DDBJ whole genome shotgun (WGS) entry which is preliminary data.</text>
</comment>
<dbReference type="InterPro" id="IPR014939">
    <property type="entry name" value="CDT1_Gemini-bd-like"/>
</dbReference>
<proteinExistence type="inferred from homology"/>
<dbReference type="SUPFAM" id="SSF46785">
    <property type="entry name" value="Winged helix' DNA-binding domain"/>
    <property type="match status" value="1"/>
</dbReference>